<reference evidence="8" key="1">
    <citation type="submission" date="2016-10" db="EMBL/GenBank/DDBJ databases">
        <authorList>
            <person name="Varghese N."/>
            <person name="Submissions S."/>
        </authorList>
    </citation>
    <scope>NUCLEOTIDE SEQUENCE [LARGE SCALE GENOMIC DNA]</scope>
    <source>
        <strain evidence="8">CGMCC 1.7739</strain>
    </source>
</reference>
<feature type="transmembrane region" description="Helical" evidence="6">
    <location>
        <begin position="128"/>
        <end position="150"/>
    </location>
</feature>
<feature type="transmembrane region" description="Helical" evidence="6">
    <location>
        <begin position="218"/>
        <end position="251"/>
    </location>
</feature>
<feature type="transmembrane region" description="Helical" evidence="6">
    <location>
        <begin position="190"/>
        <end position="212"/>
    </location>
</feature>
<dbReference type="AlphaFoldDB" id="A0A1I2LBU8"/>
<accession>A0A1I2LBU8</accession>
<sequence>MSYIDGRLGVVLAVARAAQEHDVEYPAASLAYYGFVSLFPLLVLVLALVSRPVAASVRDVTPPFLTPEARQLVSDAMTATEGQIGATVLAVLVLGWSGANVAVGFLTVVERVEGDSGWSIRHQLCGGVAVLASLLLALFSIVTTSAAFSFLPDTLLVAPVALAALFVVLTVAFVPLYYVPSRTVTDLRAAVPGALTAAIGWTALLVVIHLYAINAGRYAVYGVISGIIIILTSLYLAAFVLLLGVVVNATLVGGIDPDRSI</sequence>
<dbReference type="STRING" id="553467.SAMN04488063_0204"/>
<keyword evidence="2" id="KW-1003">Cell membrane</keyword>
<gene>
    <name evidence="7" type="ORF">SAMN04488063_0204</name>
</gene>
<keyword evidence="8" id="KW-1185">Reference proteome</keyword>
<evidence type="ECO:0000313" key="7">
    <source>
        <dbReference type="EMBL" id="SFF76725.1"/>
    </source>
</evidence>
<organism evidence="7 8">
    <name type="scientific">Halopelagius inordinatus</name>
    <dbReference type="NCBI Taxonomy" id="553467"/>
    <lineage>
        <taxon>Archaea</taxon>
        <taxon>Methanobacteriati</taxon>
        <taxon>Methanobacteriota</taxon>
        <taxon>Stenosarchaea group</taxon>
        <taxon>Halobacteria</taxon>
        <taxon>Halobacteriales</taxon>
        <taxon>Haloferacaceae</taxon>
    </lineage>
</organism>
<evidence type="ECO:0000313" key="8">
    <source>
        <dbReference type="Proteomes" id="UP000198876"/>
    </source>
</evidence>
<proteinExistence type="predicted"/>
<evidence type="ECO:0000256" key="6">
    <source>
        <dbReference type="SAM" id="Phobius"/>
    </source>
</evidence>
<dbReference type="PANTHER" id="PTHR30213:SF0">
    <property type="entry name" value="UPF0761 MEMBRANE PROTEIN YIHY"/>
    <property type="match status" value="1"/>
</dbReference>
<evidence type="ECO:0000256" key="1">
    <source>
        <dbReference type="ARBA" id="ARBA00004651"/>
    </source>
</evidence>
<dbReference type="GO" id="GO:0005886">
    <property type="term" value="C:plasma membrane"/>
    <property type="evidence" value="ECO:0007669"/>
    <property type="project" value="UniProtKB-SubCell"/>
</dbReference>
<dbReference type="Proteomes" id="UP000198876">
    <property type="component" value="Unassembled WGS sequence"/>
</dbReference>
<dbReference type="PANTHER" id="PTHR30213">
    <property type="entry name" value="INNER MEMBRANE PROTEIN YHJD"/>
    <property type="match status" value="1"/>
</dbReference>
<name>A0A1I2LBU8_9EURY</name>
<evidence type="ECO:0000256" key="4">
    <source>
        <dbReference type="ARBA" id="ARBA00022989"/>
    </source>
</evidence>
<evidence type="ECO:0000256" key="5">
    <source>
        <dbReference type="ARBA" id="ARBA00023136"/>
    </source>
</evidence>
<protein>
    <submittedName>
        <fullName evidence="7">Membrane protein</fullName>
    </submittedName>
</protein>
<comment type="subcellular location">
    <subcellularLocation>
        <location evidence="1">Cell membrane</location>
        <topology evidence="1">Multi-pass membrane protein</topology>
    </subcellularLocation>
</comment>
<keyword evidence="5 6" id="KW-0472">Membrane</keyword>
<evidence type="ECO:0000256" key="2">
    <source>
        <dbReference type="ARBA" id="ARBA00022475"/>
    </source>
</evidence>
<dbReference type="RefSeq" id="WP_092887155.1">
    <property type="nucleotide sequence ID" value="NZ_FOOQ01000001.1"/>
</dbReference>
<feature type="transmembrane region" description="Helical" evidence="6">
    <location>
        <begin position="156"/>
        <end position="178"/>
    </location>
</feature>
<dbReference type="Pfam" id="PF03631">
    <property type="entry name" value="Virul_fac_BrkB"/>
    <property type="match status" value="1"/>
</dbReference>
<dbReference type="PIRSF" id="PIRSF035875">
    <property type="entry name" value="RNase_BN"/>
    <property type="match status" value="1"/>
</dbReference>
<dbReference type="OrthoDB" id="202693at2157"/>
<keyword evidence="3 6" id="KW-0812">Transmembrane</keyword>
<dbReference type="EMBL" id="FOOQ01000001">
    <property type="protein sequence ID" value="SFF76725.1"/>
    <property type="molecule type" value="Genomic_DNA"/>
</dbReference>
<evidence type="ECO:0000256" key="3">
    <source>
        <dbReference type="ARBA" id="ARBA00022692"/>
    </source>
</evidence>
<feature type="transmembrane region" description="Helical" evidence="6">
    <location>
        <begin position="30"/>
        <end position="49"/>
    </location>
</feature>
<dbReference type="InterPro" id="IPR017039">
    <property type="entry name" value="Virul_fac_BrkB"/>
</dbReference>
<keyword evidence="4 6" id="KW-1133">Transmembrane helix</keyword>